<name>A0A1X7SU18_AMPQE</name>
<evidence type="ECO:0000313" key="1">
    <source>
        <dbReference type="EnsemblMetazoa" id="Aqu2.1.05586_001"/>
    </source>
</evidence>
<dbReference type="Gene3D" id="1.10.472.140">
    <property type="match status" value="1"/>
</dbReference>
<reference evidence="1" key="1">
    <citation type="submission" date="2017-05" db="UniProtKB">
        <authorList>
            <consortium name="EnsemblMetazoa"/>
        </authorList>
    </citation>
    <scope>IDENTIFICATION</scope>
</reference>
<accession>A0A1X7SU18</accession>
<dbReference type="InParanoid" id="A0A1X7SU18"/>
<sequence length="118" mass="13443">METESEERVKLQFDEVCDELNLDQEAKEAAWESYMEINNDYVLEFPLISDDLVNSHYLLLCCIDMLCAAAVIGKRHDLLRNDFTPPSLPAVTPDCDSAPSLIIDDYPTILPELCRQFS</sequence>
<dbReference type="OrthoDB" id="844594at2759"/>
<dbReference type="EnsemblMetazoa" id="Aqu2.1.05586_001">
    <property type="protein sequence ID" value="Aqu2.1.05586_001"/>
    <property type="gene ID" value="Aqu2.1.05586"/>
</dbReference>
<protein>
    <recommendedName>
        <fullName evidence="2">Retinoblastoma-associated protein N-terminal domain-containing protein</fullName>
    </recommendedName>
</protein>
<proteinExistence type="predicted"/>
<dbReference type="AlphaFoldDB" id="A0A1X7SU18"/>
<organism evidence="1">
    <name type="scientific">Amphimedon queenslandica</name>
    <name type="common">Sponge</name>
    <dbReference type="NCBI Taxonomy" id="400682"/>
    <lineage>
        <taxon>Eukaryota</taxon>
        <taxon>Metazoa</taxon>
        <taxon>Porifera</taxon>
        <taxon>Demospongiae</taxon>
        <taxon>Heteroscleromorpha</taxon>
        <taxon>Haplosclerida</taxon>
        <taxon>Niphatidae</taxon>
        <taxon>Amphimedon</taxon>
    </lineage>
</organism>
<evidence type="ECO:0008006" key="2">
    <source>
        <dbReference type="Google" id="ProtNLM"/>
    </source>
</evidence>